<reference evidence="1 2" key="1">
    <citation type="journal article" date="2016" name="Appl. Microbiol. Biotechnol.">
        <title>Adhesion of the genome-sequenced Lactococcus lactis subsp. cremoris IBB477 strain is mediated by specific molecular determinants.</title>
        <authorList>
            <person name="Radziwill-Bienkowska J.M."/>
            <person name="Le D.T."/>
            <person name="Szczesny P."/>
            <person name="Duviau M.P."/>
            <person name="Aleksandrzak-Piekarczyk T."/>
            <person name="Loubiere P."/>
            <person name="Mercier-Bonin M."/>
            <person name="Bardowski J.K."/>
            <person name="Kowalczyk M."/>
        </authorList>
    </citation>
    <scope>NUCLEOTIDE SEQUENCE [LARGE SCALE GENOMIC DNA]</scope>
    <source>
        <strain evidence="1 2">IBB477</strain>
    </source>
</reference>
<gene>
    <name evidence="1" type="ORF">AJ89_12585</name>
</gene>
<name>A0A1E7G1I0_LACLC</name>
<dbReference type="EMBL" id="JMMZ01000035">
    <property type="protein sequence ID" value="OEU38632.1"/>
    <property type="molecule type" value="Genomic_DNA"/>
</dbReference>
<dbReference type="Proteomes" id="UP000176236">
    <property type="component" value="Chromosome"/>
</dbReference>
<proteinExistence type="predicted"/>
<dbReference type="AlphaFoldDB" id="A0A1E7G1I0"/>
<protein>
    <submittedName>
        <fullName evidence="1">Uncharacterized protein</fullName>
    </submittedName>
</protein>
<sequence length="83" mass="10048">MCTFSFVISFTFFYVNSLTKFFKEVKRYCDEIYKKTHQTFRNRFISKGFRQKNIANPFKDLAIFFLSDLVKLCEKTKARFTKV</sequence>
<comment type="caution">
    <text evidence="1">The sequence shown here is derived from an EMBL/GenBank/DDBJ whole genome shotgun (WGS) entry which is preliminary data.</text>
</comment>
<accession>A0A1E7G1I0</accession>
<evidence type="ECO:0000313" key="1">
    <source>
        <dbReference type="EMBL" id="OEU38632.1"/>
    </source>
</evidence>
<organism evidence="1 2">
    <name type="scientific">Lactococcus cremoris subsp. cremoris IBB477</name>
    <dbReference type="NCBI Taxonomy" id="1449093"/>
    <lineage>
        <taxon>Bacteria</taxon>
        <taxon>Bacillati</taxon>
        <taxon>Bacillota</taxon>
        <taxon>Bacilli</taxon>
        <taxon>Lactobacillales</taxon>
        <taxon>Streptococcaceae</taxon>
        <taxon>Lactococcus</taxon>
        <taxon>Lactococcus cremoris subsp. cremoris</taxon>
    </lineage>
</organism>
<evidence type="ECO:0000313" key="2">
    <source>
        <dbReference type="Proteomes" id="UP000176236"/>
    </source>
</evidence>